<evidence type="ECO:0000313" key="1">
    <source>
        <dbReference type="EMBL" id="MPC47497.1"/>
    </source>
</evidence>
<dbReference type="EMBL" id="VSRR010007770">
    <property type="protein sequence ID" value="MPC47497.1"/>
    <property type="molecule type" value="Genomic_DNA"/>
</dbReference>
<sequence length="73" mass="8246">MPQSLIPVNTYRQPRSNLFTNLLTIHQHIIDTNITTAPWVSHLTYTMYASCLSPHQALDYSRSSDGTGSQCNH</sequence>
<dbReference type="Proteomes" id="UP000324222">
    <property type="component" value="Unassembled WGS sequence"/>
</dbReference>
<accession>A0A5B7FQ67</accession>
<name>A0A5B7FQ67_PORTR</name>
<keyword evidence="2" id="KW-1185">Reference proteome</keyword>
<comment type="caution">
    <text evidence="1">The sequence shown here is derived from an EMBL/GenBank/DDBJ whole genome shotgun (WGS) entry which is preliminary data.</text>
</comment>
<dbReference type="AlphaFoldDB" id="A0A5B7FQ67"/>
<protein>
    <submittedName>
        <fullName evidence="1">Uncharacterized protein</fullName>
    </submittedName>
</protein>
<reference evidence="1 2" key="1">
    <citation type="submission" date="2019-05" db="EMBL/GenBank/DDBJ databases">
        <title>Another draft genome of Portunus trituberculatus and its Hox gene families provides insights of decapod evolution.</title>
        <authorList>
            <person name="Jeong J.-H."/>
            <person name="Song I."/>
            <person name="Kim S."/>
            <person name="Choi T."/>
            <person name="Kim D."/>
            <person name="Ryu S."/>
            <person name="Kim W."/>
        </authorList>
    </citation>
    <scope>NUCLEOTIDE SEQUENCE [LARGE SCALE GENOMIC DNA]</scope>
    <source>
        <tissue evidence="1">Muscle</tissue>
    </source>
</reference>
<gene>
    <name evidence="1" type="ORF">E2C01_041246</name>
</gene>
<organism evidence="1 2">
    <name type="scientific">Portunus trituberculatus</name>
    <name type="common">Swimming crab</name>
    <name type="synonym">Neptunus trituberculatus</name>
    <dbReference type="NCBI Taxonomy" id="210409"/>
    <lineage>
        <taxon>Eukaryota</taxon>
        <taxon>Metazoa</taxon>
        <taxon>Ecdysozoa</taxon>
        <taxon>Arthropoda</taxon>
        <taxon>Crustacea</taxon>
        <taxon>Multicrustacea</taxon>
        <taxon>Malacostraca</taxon>
        <taxon>Eumalacostraca</taxon>
        <taxon>Eucarida</taxon>
        <taxon>Decapoda</taxon>
        <taxon>Pleocyemata</taxon>
        <taxon>Brachyura</taxon>
        <taxon>Eubrachyura</taxon>
        <taxon>Portunoidea</taxon>
        <taxon>Portunidae</taxon>
        <taxon>Portuninae</taxon>
        <taxon>Portunus</taxon>
    </lineage>
</organism>
<evidence type="ECO:0000313" key="2">
    <source>
        <dbReference type="Proteomes" id="UP000324222"/>
    </source>
</evidence>
<proteinExistence type="predicted"/>